<reference evidence="10" key="1">
    <citation type="journal article" date="2023" name="Proc. Natl. Acad. Sci. U.S.A.">
        <title>Genomic and structural basis for evolution of tropane alkaloid biosynthesis.</title>
        <authorList>
            <person name="Wanga Y.-J."/>
            <person name="Taina T."/>
            <person name="Yua J.-Y."/>
            <person name="Lia J."/>
            <person name="Xua B."/>
            <person name="Chenc J."/>
            <person name="D'Auriad J.C."/>
            <person name="Huanga J.-P."/>
            <person name="Huanga S.-X."/>
        </authorList>
    </citation>
    <scope>NUCLEOTIDE SEQUENCE [LARGE SCALE GENOMIC DNA]</scope>
    <source>
        <strain evidence="10">cv. KIB-2019</strain>
    </source>
</reference>
<comment type="caution">
    <text evidence="9">The sequence shown here is derived from an EMBL/GenBank/DDBJ whole genome shotgun (WGS) entry which is preliminary data.</text>
</comment>
<dbReference type="InterPro" id="IPR043151">
    <property type="entry name" value="BAH_sf"/>
</dbReference>
<name>A0A9Q1R751_9SOLA</name>
<dbReference type="GO" id="GO:0005385">
    <property type="term" value="F:zinc ion transmembrane transporter activity"/>
    <property type="evidence" value="ECO:0007669"/>
    <property type="project" value="TreeGrafter"/>
</dbReference>
<feature type="domain" description="BAH" evidence="8">
    <location>
        <begin position="533"/>
        <end position="652"/>
    </location>
</feature>
<feature type="transmembrane region" description="Helical" evidence="6">
    <location>
        <begin position="76"/>
        <end position="94"/>
    </location>
</feature>
<feature type="compositionally biased region" description="Basic and acidic residues" evidence="5">
    <location>
        <begin position="940"/>
        <end position="965"/>
    </location>
</feature>
<evidence type="ECO:0000259" key="8">
    <source>
        <dbReference type="PROSITE" id="PS51038"/>
    </source>
</evidence>
<keyword evidence="7" id="KW-0732">Signal</keyword>
<dbReference type="InterPro" id="IPR001025">
    <property type="entry name" value="BAH_dom"/>
</dbReference>
<comment type="subcellular location">
    <subcellularLocation>
        <location evidence="1">Membrane</location>
        <topology evidence="1">Multi-pass membrane protein</topology>
    </subcellularLocation>
</comment>
<dbReference type="Pfam" id="PF01426">
    <property type="entry name" value="BAH"/>
    <property type="match status" value="1"/>
</dbReference>
<feature type="transmembrane region" description="Helical" evidence="6">
    <location>
        <begin position="284"/>
        <end position="302"/>
    </location>
</feature>
<keyword evidence="4 6" id="KW-0472">Membrane</keyword>
<dbReference type="SMART" id="SM00743">
    <property type="entry name" value="Agenet"/>
    <property type="match status" value="2"/>
</dbReference>
<dbReference type="InterPro" id="IPR014002">
    <property type="entry name" value="Agenet_dom_plant"/>
</dbReference>
<dbReference type="InterPro" id="IPR008395">
    <property type="entry name" value="Agenet-like_dom"/>
</dbReference>
<evidence type="ECO:0000256" key="7">
    <source>
        <dbReference type="SAM" id="SignalP"/>
    </source>
</evidence>
<feature type="compositionally biased region" description="Basic and acidic residues" evidence="5">
    <location>
        <begin position="915"/>
        <end position="932"/>
    </location>
</feature>
<organism evidence="9 10">
    <name type="scientific">Anisodus acutangulus</name>
    <dbReference type="NCBI Taxonomy" id="402998"/>
    <lineage>
        <taxon>Eukaryota</taxon>
        <taxon>Viridiplantae</taxon>
        <taxon>Streptophyta</taxon>
        <taxon>Embryophyta</taxon>
        <taxon>Tracheophyta</taxon>
        <taxon>Spermatophyta</taxon>
        <taxon>Magnoliopsida</taxon>
        <taxon>eudicotyledons</taxon>
        <taxon>Gunneridae</taxon>
        <taxon>Pentapetalae</taxon>
        <taxon>asterids</taxon>
        <taxon>lamiids</taxon>
        <taxon>Solanales</taxon>
        <taxon>Solanaceae</taxon>
        <taxon>Solanoideae</taxon>
        <taxon>Hyoscyameae</taxon>
        <taxon>Anisodus</taxon>
    </lineage>
</organism>
<keyword evidence="3 6" id="KW-1133">Transmembrane helix</keyword>
<dbReference type="Gene3D" id="2.30.30.490">
    <property type="match status" value="1"/>
</dbReference>
<keyword evidence="10" id="KW-1185">Reference proteome</keyword>
<feature type="compositionally biased region" description="Basic and acidic residues" evidence="5">
    <location>
        <begin position="998"/>
        <end position="1007"/>
    </location>
</feature>
<proteinExistence type="predicted"/>
<evidence type="ECO:0000313" key="9">
    <source>
        <dbReference type="EMBL" id="KAJ8542841.1"/>
    </source>
</evidence>
<evidence type="ECO:0000256" key="3">
    <source>
        <dbReference type="ARBA" id="ARBA00022989"/>
    </source>
</evidence>
<dbReference type="PANTHER" id="PTHR11040:SF217">
    <property type="entry name" value="ZINC TRANSPORTER 11"/>
    <property type="match status" value="1"/>
</dbReference>
<dbReference type="Pfam" id="PF02535">
    <property type="entry name" value="Zip"/>
    <property type="match status" value="1"/>
</dbReference>
<dbReference type="CDD" id="cd20405">
    <property type="entry name" value="Tudor_Agenet_AtDUF_rpt1_3"/>
    <property type="match status" value="1"/>
</dbReference>
<protein>
    <recommendedName>
        <fullName evidence="8">BAH domain-containing protein</fullName>
    </recommendedName>
</protein>
<dbReference type="AlphaFoldDB" id="A0A9Q1R751"/>
<feature type="transmembrane region" description="Helical" evidence="6">
    <location>
        <begin position="322"/>
        <end position="339"/>
    </location>
</feature>
<dbReference type="SMART" id="SM00439">
    <property type="entry name" value="BAH"/>
    <property type="match status" value="1"/>
</dbReference>
<feature type="compositionally biased region" description="Basic and acidic residues" evidence="5">
    <location>
        <begin position="975"/>
        <end position="986"/>
    </location>
</feature>
<evidence type="ECO:0000256" key="1">
    <source>
        <dbReference type="ARBA" id="ARBA00004141"/>
    </source>
</evidence>
<feature type="transmembrane region" description="Helical" evidence="6">
    <location>
        <begin position="46"/>
        <end position="69"/>
    </location>
</feature>
<dbReference type="GO" id="GO:0003682">
    <property type="term" value="F:chromatin binding"/>
    <property type="evidence" value="ECO:0007669"/>
    <property type="project" value="InterPro"/>
</dbReference>
<dbReference type="GO" id="GO:0016020">
    <property type="term" value="C:membrane"/>
    <property type="evidence" value="ECO:0007669"/>
    <property type="project" value="UniProtKB-SubCell"/>
</dbReference>
<dbReference type="EMBL" id="JAJAGQ010000014">
    <property type="protein sequence ID" value="KAJ8542841.1"/>
    <property type="molecule type" value="Genomic_DNA"/>
</dbReference>
<feature type="chain" id="PRO_5040472702" description="BAH domain-containing protein" evidence="7">
    <location>
        <begin position="21"/>
        <end position="1007"/>
    </location>
</feature>
<accession>A0A9Q1R751</accession>
<dbReference type="Pfam" id="PF05641">
    <property type="entry name" value="Agenet"/>
    <property type="match status" value="1"/>
</dbReference>
<dbReference type="OrthoDB" id="1883212at2759"/>
<gene>
    <name evidence="9" type="ORF">K7X08_005364</name>
</gene>
<feature type="signal peptide" evidence="7">
    <location>
        <begin position="1"/>
        <end position="20"/>
    </location>
</feature>
<keyword evidence="2 6" id="KW-0812">Transmembrane</keyword>
<evidence type="ECO:0000313" key="10">
    <source>
        <dbReference type="Proteomes" id="UP001152561"/>
    </source>
</evidence>
<dbReference type="Proteomes" id="UP001152561">
    <property type="component" value="Unassembled WGS sequence"/>
</dbReference>
<dbReference type="InterPro" id="IPR003689">
    <property type="entry name" value="ZIP"/>
</dbReference>
<evidence type="ECO:0000256" key="2">
    <source>
        <dbReference type="ARBA" id="ARBA00022692"/>
    </source>
</evidence>
<evidence type="ECO:0000256" key="5">
    <source>
        <dbReference type="SAM" id="MobiDB-lite"/>
    </source>
</evidence>
<dbReference type="PANTHER" id="PTHR11040">
    <property type="entry name" value="ZINC/IRON TRANSPORTER"/>
    <property type="match status" value="1"/>
</dbReference>
<dbReference type="PROSITE" id="PS51038">
    <property type="entry name" value="BAH"/>
    <property type="match status" value="1"/>
</dbReference>
<feature type="transmembrane region" description="Helical" evidence="6">
    <location>
        <begin position="114"/>
        <end position="138"/>
    </location>
</feature>
<feature type="transmembrane region" description="Helical" evidence="6">
    <location>
        <begin position="253"/>
        <end position="272"/>
    </location>
</feature>
<evidence type="ECO:0000256" key="6">
    <source>
        <dbReference type="SAM" id="Phobius"/>
    </source>
</evidence>
<dbReference type="CDD" id="cd04721">
    <property type="entry name" value="BAH_plant_1"/>
    <property type="match status" value="1"/>
</dbReference>
<evidence type="ECO:0000256" key="4">
    <source>
        <dbReference type="ARBA" id="ARBA00023136"/>
    </source>
</evidence>
<sequence length="1007" mass="114407">MARYQLFLSLFLLLIISAAAHGGGAHDGDADVDSDKPPHLRSRPLVLVKICCLIIVFFGTFLGGISPYFMKWNEGFLVLGTQFAGGVFLGTAIMHFLSDSNETFGELTNKEYPFAFMLACAGYLLTILADCVICFVYAKHSNNNDNVQLQGDTENGKSNGMITQGQSQVCDVREDYFSKAPLASASSLGDSILLIVALCFHSVFEGIAIGVADSQADAWRALWTVCLHKIFAAIAMGIALLRMIPNRPLLSCAAYAFAFAISSPIGVAIGIIIDATTQGVVADWIFAISMGLACGVFIYVSINHLLSKGYKPQKMVLVDKPLFKFFAVLLGVGVIAVNVNSATLSCRFNCFPDLCIEVLVQSFVKSHYLFEFPEAKYMMGSNDHCFVEWKEQFVLKERGHRVVHYFLKDISGESILAVVGTERSVRHMFYVVSEEFLKAYDEGENSVYAGFRWRSRREVVNWLTSMLSKQHLQSDFSKSPKDDHMSPFNDVASNKGAITRNLRVHSSDIVWSGEPWICSKQLKHYPTFYRNGITIAVHAFVFVMAEKENHYLAYLEDMYEDRKGQKKVKVRWFHFTREVRGVISLRNPHPREVFITPYAQVISAECVDGPAIVLTRERYEKCVAVFPNDLLTRVHFCFRQFKGNRVKPFELGKLRGYLEQSIFSCFGPDFFEGEVFCAKDDVIKVGAKRSRKKYKEHQNMTTYEESYKKFKNGFLSRRFNSNKHVGGGELWYTPKFVVNEKIECLSQDSGIRGCWFRCTVMGISRRQMKIRYDDIKDEDGCGNLEEWIPTFRLARPDKLGMRNPNRPTIRPSHLCDLGDLAFDVGAPVDGWWSDGWWEGIIVDTDKSKNETYRVYVPGERMFLNIDRKNLRISRDWVGDRWVDIETNRDILSMISLIQETKVSHKIHASSVDEEAAPRPIDDHSKDSMRVDDEKQEDDIEEKRLTDNSSRDIDLIKDEKQNKVNENDCNNSSSSSDKHDLDCHLSDDNDSYNTDIDNEINKDSNGEK</sequence>
<feature type="transmembrane region" description="Helical" evidence="6">
    <location>
        <begin position="192"/>
        <end position="212"/>
    </location>
</feature>
<feature type="transmembrane region" description="Helical" evidence="6">
    <location>
        <begin position="218"/>
        <end position="241"/>
    </location>
</feature>
<feature type="region of interest" description="Disordered" evidence="5">
    <location>
        <begin position="907"/>
        <end position="1007"/>
    </location>
</feature>